<dbReference type="VEuPathDB" id="FungiDB:NCU00756"/>
<dbReference type="RefSeq" id="XP_964153.3">
    <property type="nucleotide sequence ID" value="XM_959060.3"/>
</dbReference>
<organism evidence="1 2">
    <name type="scientific">Neurospora crassa (strain ATCC 24698 / 74-OR23-1A / CBS 708.71 / DSM 1257 / FGSC 987)</name>
    <dbReference type="NCBI Taxonomy" id="367110"/>
    <lineage>
        <taxon>Eukaryota</taxon>
        <taxon>Fungi</taxon>
        <taxon>Dikarya</taxon>
        <taxon>Ascomycota</taxon>
        <taxon>Pezizomycotina</taxon>
        <taxon>Sordariomycetes</taxon>
        <taxon>Sordariomycetidae</taxon>
        <taxon>Sordariales</taxon>
        <taxon>Sordariaceae</taxon>
        <taxon>Neurospora</taxon>
    </lineage>
</organism>
<gene>
    <name evidence="1" type="ORF">NCU00756</name>
</gene>
<dbReference type="PaxDb" id="5141-EFNCRP00000000807"/>
<protein>
    <submittedName>
        <fullName evidence="1">Uncharacterized protein</fullName>
    </submittedName>
</protein>
<dbReference type="AlphaFoldDB" id="Q7SDR7"/>
<sequence>MIMDGVENEFQSFSGCDCLLGCSVHTCPGSATTFYGLVSGGISGQAPWLHASAAEWFETWGQCERITDNIWLVRKRNQLVGDARRLKAQNPSTGWKKTGNLWQGPTITFDRQVVAC</sequence>
<evidence type="ECO:0000313" key="2">
    <source>
        <dbReference type="Proteomes" id="UP000001805"/>
    </source>
</evidence>
<dbReference type="HOGENOM" id="CLU_139889_0_0_1"/>
<dbReference type="Proteomes" id="UP000001805">
    <property type="component" value="Chromosome 1, Linkage Group I"/>
</dbReference>
<name>Q7SDR7_NEUCR</name>
<dbReference type="GeneID" id="3880308"/>
<accession>Q7SDR7</accession>
<evidence type="ECO:0000313" key="1">
    <source>
        <dbReference type="EMBL" id="EAA34917.3"/>
    </source>
</evidence>
<dbReference type="KEGG" id="ncr:NCU00756"/>
<reference evidence="1 2" key="1">
    <citation type="journal article" date="2003" name="Nature">
        <title>The genome sequence of the filamentous fungus Neurospora crassa.</title>
        <authorList>
            <person name="Galagan J.E."/>
            <person name="Calvo S.E."/>
            <person name="Borkovich K.A."/>
            <person name="Selker E.U."/>
            <person name="Read N.D."/>
            <person name="Jaffe D."/>
            <person name="FitzHugh W."/>
            <person name="Ma L.J."/>
            <person name="Smirnov S."/>
            <person name="Purcell S."/>
            <person name="Rehman B."/>
            <person name="Elkins T."/>
            <person name="Engels R."/>
            <person name="Wang S."/>
            <person name="Nielsen C.B."/>
            <person name="Butler J."/>
            <person name="Endrizzi M."/>
            <person name="Qui D."/>
            <person name="Ianakiev P."/>
            <person name="Bell-Pedersen D."/>
            <person name="Nelson M.A."/>
            <person name="Werner-Washburne M."/>
            <person name="Selitrennikoff C.P."/>
            <person name="Kinsey J.A."/>
            <person name="Braun E.L."/>
            <person name="Zelter A."/>
            <person name="Schulte U."/>
            <person name="Kothe G.O."/>
            <person name="Jedd G."/>
            <person name="Mewes W."/>
            <person name="Staben C."/>
            <person name="Marcotte E."/>
            <person name="Greenberg D."/>
            <person name="Roy A."/>
            <person name="Foley K."/>
            <person name="Naylor J."/>
            <person name="Stange-Thomann N."/>
            <person name="Barrett R."/>
            <person name="Gnerre S."/>
            <person name="Kamal M."/>
            <person name="Kamvysselis M."/>
            <person name="Mauceli E."/>
            <person name="Bielke C."/>
            <person name="Rudd S."/>
            <person name="Frishman D."/>
            <person name="Krystofova S."/>
            <person name="Rasmussen C."/>
            <person name="Metzenberg R.L."/>
            <person name="Perkins D.D."/>
            <person name="Kroken S."/>
            <person name="Cogoni C."/>
            <person name="Macino G."/>
            <person name="Catcheside D."/>
            <person name="Li W."/>
            <person name="Pratt R.J."/>
            <person name="Osmani S.A."/>
            <person name="DeSouza C.P."/>
            <person name="Glass L."/>
            <person name="Orbach M.J."/>
            <person name="Berglund J.A."/>
            <person name="Voelker R."/>
            <person name="Yarden O."/>
            <person name="Plamann M."/>
            <person name="Seiler S."/>
            <person name="Dunlap J."/>
            <person name="Radford A."/>
            <person name="Aramayo R."/>
            <person name="Natvig D.O."/>
            <person name="Alex L.A."/>
            <person name="Mannhaupt G."/>
            <person name="Ebbole D.J."/>
            <person name="Freitag M."/>
            <person name="Paulsen I."/>
            <person name="Sachs M.S."/>
            <person name="Lander E.S."/>
            <person name="Nusbaum C."/>
            <person name="Birren B."/>
        </authorList>
    </citation>
    <scope>NUCLEOTIDE SEQUENCE [LARGE SCALE GENOMIC DNA]</scope>
    <source>
        <strain evidence="2">ATCC 24698 / 74-OR23-1A / CBS 708.71 / DSM 1257 / FGSC 987</strain>
    </source>
</reference>
<dbReference type="InParanoid" id="Q7SDR7"/>
<dbReference type="EMBL" id="CM002236">
    <property type="protein sequence ID" value="EAA34917.3"/>
    <property type="molecule type" value="Genomic_DNA"/>
</dbReference>
<keyword evidence="2" id="KW-1185">Reference proteome</keyword>
<proteinExistence type="predicted"/>